<dbReference type="KEGG" id="acr:Acry_2698"/>
<evidence type="ECO:0000313" key="3">
    <source>
        <dbReference type="Proteomes" id="UP000000245"/>
    </source>
</evidence>
<keyword evidence="3" id="KW-1185">Reference proteome</keyword>
<dbReference type="Proteomes" id="UP000000245">
    <property type="component" value="Chromosome"/>
</dbReference>
<proteinExistence type="predicted"/>
<dbReference type="RefSeq" id="WP_012040245.1">
    <property type="nucleotide sequence ID" value="NC_009484.1"/>
</dbReference>
<feature type="chain" id="PRO_5002683169" description="Lipoprotein" evidence="1">
    <location>
        <begin position="24"/>
        <end position="72"/>
    </location>
</feature>
<evidence type="ECO:0000256" key="1">
    <source>
        <dbReference type="SAM" id="SignalP"/>
    </source>
</evidence>
<reference evidence="2 3" key="1">
    <citation type="submission" date="2007-05" db="EMBL/GenBank/DDBJ databases">
        <title>Complete sequence of chromosome of Acidiphilium cryptum JF-5.</title>
        <authorList>
            <consortium name="US DOE Joint Genome Institute"/>
            <person name="Copeland A."/>
            <person name="Lucas S."/>
            <person name="Lapidus A."/>
            <person name="Barry K."/>
            <person name="Detter J.C."/>
            <person name="Glavina del Rio T."/>
            <person name="Hammon N."/>
            <person name="Israni S."/>
            <person name="Dalin E."/>
            <person name="Tice H."/>
            <person name="Pitluck S."/>
            <person name="Sims D."/>
            <person name="Brettin T."/>
            <person name="Bruce D."/>
            <person name="Han C."/>
            <person name="Schmutz J."/>
            <person name="Larimer F."/>
            <person name="Land M."/>
            <person name="Hauser L."/>
            <person name="Kyrpides N."/>
            <person name="Kim E."/>
            <person name="Magnuson T."/>
            <person name="Richardson P."/>
        </authorList>
    </citation>
    <scope>NUCLEOTIDE SEQUENCE [LARGE SCALE GENOMIC DNA]</scope>
    <source>
        <strain evidence="2 3">JF-5</strain>
    </source>
</reference>
<dbReference type="NCBIfam" id="NF033894">
    <property type="entry name" value="Eex_IncN"/>
    <property type="match status" value="1"/>
</dbReference>
<gene>
    <name evidence="2" type="ordered locus">Acry_2698</name>
</gene>
<organism evidence="2 3">
    <name type="scientific">Acidiphilium cryptum (strain JF-5)</name>
    <dbReference type="NCBI Taxonomy" id="349163"/>
    <lineage>
        <taxon>Bacteria</taxon>
        <taxon>Pseudomonadati</taxon>
        <taxon>Pseudomonadota</taxon>
        <taxon>Alphaproteobacteria</taxon>
        <taxon>Acetobacterales</taxon>
        <taxon>Acidocellaceae</taxon>
        <taxon>Acidiphilium</taxon>
    </lineage>
</organism>
<dbReference type="InterPro" id="IPR047937">
    <property type="entry name" value="Eex_IncN-like"/>
</dbReference>
<dbReference type="STRING" id="349163.Acry_2698"/>
<protein>
    <recommendedName>
        <fullName evidence="4">Lipoprotein</fullName>
    </recommendedName>
</protein>
<sequence>MRHRRTAATTRLAALLLACGALAGCAGGGQTAYYRKNPHALMRQVVRCENNGGALANTPHCREVLRINNSLF</sequence>
<dbReference type="EMBL" id="CP000697">
    <property type="protein sequence ID" value="ABQ31889.1"/>
    <property type="molecule type" value="Genomic_DNA"/>
</dbReference>
<feature type="signal peptide" evidence="1">
    <location>
        <begin position="1"/>
        <end position="23"/>
    </location>
</feature>
<dbReference type="AlphaFoldDB" id="A5G207"/>
<dbReference type="PROSITE" id="PS51257">
    <property type="entry name" value="PROKAR_LIPOPROTEIN"/>
    <property type="match status" value="1"/>
</dbReference>
<evidence type="ECO:0000313" key="2">
    <source>
        <dbReference type="EMBL" id="ABQ31889.1"/>
    </source>
</evidence>
<evidence type="ECO:0008006" key="4">
    <source>
        <dbReference type="Google" id="ProtNLM"/>
    </source>
</evidence>
<keyword evidence="1" id="KW-0732">Signal</keyword>
<dbReference type="HOGENOM" id="CLU_2713149_0_0_5"/>
<name>A5G207_ACICJ</name>
<accession>A5G207</accession>